<name>A0A8B7P7R5_HYAAZ</name>
<evidence type="ECO:0000256" key="6">
    <source>
        <dbReference type="ARBA" id="ARBA00023187"/>
    </source>
</evidence>
<proteinExistence type="inferred from homology"/>
<protein>
    <recommendedName>
        <fullName evidence="4">ADP-ribosylation factor-like protein 6-interacting protein 4</fullName>
    </recommendedName>
</protein>
<evidence type="ECO:0000313" key="8">
    <source>
        <dbReference type="Proteomes" id="UP000694843"/>
    </source>
</evidence>
<dbReference type="OrthoDB" id="48562at2759"/>
<evidence type="ECO:0000256" key="4">
    <source>
        <dbReference type="ARBA" id="ARBA00017993"/>
    </source>
</evidence>
<comment type="subcellular location">
    <subcellularLocation>
        <location evidence="1">Nucleus speckle</location>
    </subcellularLocation>
    <subcellularLocation>
        <location evidence="2">Nucleus</location>
        <location evidence="2">Nucleolus</location>
    </subcellularLocation>
</comment>
<gene>
    <name evidence="9 10" type="primary">LOC108678053</name>
</gene>
<evidence type="ECO:0000313" key="10">
    <source>
        <dbReference type="RefSeq" id="XP_018021878.1"/>
    </source>
</evidence>
<evidence type="ECO:0000256" key="1">
    <source>
        <dbReference type="ARBA" id="ARBA00004324"/>
    </source>
</evidence>
<dbReference type="GO" id="GO:0016607">
    <property type="term" value="C:nuclear speck"/>
    <property type="evidence" value="ECO:0007669"/>
    <property type="project" value="UniProtKB-SubCell"/>
</dbReference>
<dbReference type="GO" id="GO:0006397">
    <property type="term" value="P:mRNA processing"/>
    <property type="evidence" value="ECO:0007669"/>
    <property type="project" value="UniProtKB-KW"/>
</dbReference>
<keyword evidence="6" id="KW-0508">mRNA splicing</keyword>
<sequence>MKNNMKNGSNEPVDNVTEDVDDVVAGPDTAELLAASKSRAPLTKAQWEEQQNKLCRVLDPDTGRMRLIRGTGEVVEECVSRRRAVAINKQATRGDGDAFQQGVAAKLASGPQERQDNQQ</sequence>
<evidence type="ECO:0000256" key="3">
    <source>
        <dbReference type="ARBA" id="ARBA00006852"/>
    </source>
</evidence>
<comment type="similarity">
    <text evidence="3">Belongs to the ARL6IP4 family.</text>
</comment>
<evidence type="ECO:0000256" key="7">
    <source>
        <dbReference type="ARBA" id="ARBA00023242"/>
    </source>
</evidence>
<dbReference type="InterPro" id="IPR019532">
    <property type="entry name" value="Nucl_RNA-splicing_assoc_SR-25"/>
</dbReference>
<keyword evidence="7" id="KW-0539">Nucleus</keyword>
<keyword evidence="8" id="KW-1185">Reference proteome</keyword>
<dbReference type="GeneID" id="108678053"/>
<evidence type="ECO:0000256" key="2">
    <source>
        <dbReference type="ARBA" id="ARBA00004604"/>
    </source>
</evidence>
<evidence type="ECO:0000313" key="9">
    <source>
        <dbReference type="RefSeq" id="XP_018021877.1"/>
    </source>
</evidence>
<dbReference type="RefSeq" id="XP_018021877.1">
    <property type="nucleotide sequence ID" value="XM_018166388.2"/>
</dbReference>
<dbReference type="RefSeq" id="XP_018021878.1">
    <property type="nucleotide sequence ID" value="XM_018166389.2"/>
</dbReference>
<organism evidence="8 9">
    <name type="scientific">Hyalella azteca</name>
    <name type="common">Amphipod</name>
    <dbReference type="NCBI Taxonomy" id="294128"/>
    <lineage>
        <taxon>Eukaryota</taxon>
        <taxon>Metazoa</taxon>
        <taxon>Ecdysozoa</taxon>
        <taxon>Arthropoda</taxon>
        <taxon>Crustacea</taxon>
        <taxon>Multicrustacea</taxon>
        <taxon>Malacostraca</taxon>
        <taxon>Eumalacostraca</taxon>
        <taxon>Peracarida</taxon>
        <taxon>Amphipoda</taxon>
        <taxon>Senticaudata</taxon>
        <taxon>Talitrida</taxon>
        <taxon>Talitroidea</taxon>
        <taxon>Hyalellidae</taxon>
        <taxon>Hyalella</taxon>
    </lineage>
</organism>
<dbReference type="Proteomes" id="UP000694843">
    <property type="component" value="Unplaced"/>
</dbReference>
<dbReference type="GO" id="GO:0008380">
    <property type="term" value="P:RNA splicing"/>
    <property type="evidence" value="ECO:0007669"/>
    <property type="project" value="UniProtKB-KW"/>
</dbReference>
<reference evidence="9 10" key="1">
    <citation type="submission" date="2025-04" db="UniProtKB">
        <authorList>
            <consortium name="RefSeq"/>
        </authorList>
    </citation>
    <scope>IDENTIFICATION</scope>
    <source>
        <tissue evidence="9 10">Whole organism</tissue>
    </source>
</reference>
<dbReference type="AlphaFoldDB" id="A0A8B7P7R5"/>
<accession>A0A8B7P7R5</accession>
<dbReference type="KEGG" id="hazt:108678053"/>
<evidence type="ECO:0000256" key="5">
    <source>
        <dbReference type="ARBA" id="ARBA00022664"/>
    </source>
</evidence>
<keyword evidence="5" id="KW-0507">mRNA processing</keyword>
<dbReference type="Pfam" id="PF10500">
    <property type="entry name" value="SR-25"/>
    <property type="match status" value="1"/>
</dbReference>
<dbReference type="GO" id="GO:0005730">
    <property type="term" value="C:nucleolus"/>
    <property type="evidence" value="ECO:0007669"/>
    <property type="project" value="UniProtKB-SubCell"/>
</dbReference>